<dbReference type="PROSITE" id="PS50914">
    <property type="entry name" value="BON"/>
    <property type="match status" value="2"/>
</dbReference>
<dbReference type="PROSITE" id="PS51257">
    <property type="entry name" value="PROKAR_LIPOPROTEIN"/>
    <property type="match status" value="1"/>
</dbReference>
<dbReference type="Proteomes" id="UP000072660">
    <property type="component" value="Unassembled WGS sequence"/>
</dbReference>
<feature type="domain" description="BON" evidence="2">
    <location>
        <begin position="30"/>
        <end position="101"/>
    </location>
</feature>
<dbReference type="PANTHER" id="PTHR34606">
    <property type="entry name" value="BON DOMAIN-CONTAINING PROTEIN"/>
    <property type="match status" value="1"/>
</dbReference>
<dbReference type="SMART" id="SM00749">
    <property type="entry name" value="BON"/>
    <property type="match status" value="2"/>
</dbReference>
<keyword evidence="4" id="KW-1185">Reference proteome</keyword>
<feature type="domain" description="BON" evidence="2">
    <location>
        <begin position="110"/>
        <end position="177"/>
    </location>
</feature>
<protein>
    <submittedName>
        <fullName evidence="3">Phospholipid-binding protein</fullName>
    </submittedName>
</protein>
<dbReference type="InterPro" id="IPR051686">
    <property type="entry name" value="Lipoprotein_DolP"/>
</dbReference>
<reference evidence="3 4" key="1">
    <citation type="submission" date="2016-02" db="EMBL/GenBank/DDBJ databases">
        <authorList>
            <person name="Wen L."/>
            <person name="He K."/>
            <person name="Yang H."/>
        </authorList>
    </citation>
    <scope>NUCLEOTIDE SEQUENCE [LARGE SCALE GENOMIC DNA]</scope>
    <source>
        <strain evidence="3 4">CV58</strain>
    </source>
</reference>
<name>A0A139SWU2_9GAMM</name>
<dbReference type="InterPro" id="IPR014004">
    <property type="entry name" value="Transpt-assoc_nodulatn_dom_bac"/>
</dbReference>
<keyword evidence="1" id="KW-0732">Signal</keyword>
<dbReference type="RefSeq" id="WP_068388234.1">
    <property type="nucleotide sequence ID" value="NZ_LSZO01000066.1"/>
</dbReference>
<dbReference type="Pfam" id="PF04972">
    <property type="entry name" value="BON"/>
    <property type="match status" value="2"/>
</dbReference>
<sequence>MKRYFDIATVLAFLLLVSACGNRSLGSKIDDQFIASEVVKAVERAHPDLPGPTSHIVVSSYNGVVLLGGQTPRAELKALAERAARGVRGISKLHNELEVAPPTTSLVRGNDALLTSNIKAQLLADSRVASTKIKVITENGVVFLLGIVTHQQASDALAVVQNAAGVQKIVKLFQYLD</sequence>
<dbReference type="OrthoDB" id="9783990at2"/>
<dbReference type="AlphaFoldDB" id="A0A139SWU2"/>
<proteinExistence type="predicted"/>
<accession>A0A139SWU2</accession>
<evidence type="ECO:0000256" key="1">
    <source>
        <dbReference type="ARBA" id="ARBA00022729"/>
    </source>
</evidence>
<dbReference type="PANTHER" id="PTHR34606:SF4">
    <property type="entry name" value="OUTER MEMBRANE LIPOPROTEIN DOLP"/>
    <property type="match status" value="1"/>
</dbReference>
<evidence type="ECO:0000259" key="2">
    <source>
        <dbReference type="PROSITE" id="PS50914"/>
    </source>
</evidence>
<dbReference type="InterPro" id="IPR007055">
    <property type="entry name" value="BON_dom"/>
</dbReference>
<comment type="caution">
    <text evidence="3">The sequence shown here is derived from an EMBL/GenBank/DDBJ whole genome shotgun (WGS) entry which is preliminary data.</text>
</comment>
<organism evidence="3 4">
    <name type="scientific">Ventosimonas gracilis</name>
    <dbReference type="NCBI Taxonomy" id="1680762"/>
    <lineage>
        <taxon>Bacteria</taxon>
        <taxon>Pseudomonadati</taxon>
        <taxon>Pseudomonadota</taxon>
        <taxon>Gammaproteobacteria</taxon>
        <taxon>Pseudomonadales</taxon>
        <taxon>Ventosimonadaceae</taxon>
        <taxon>Ventosimonas</taxon>
    </lineage>
</organism>
<evidence type="ECO:0000313" key="4">
    <source>
        <dbReference type="Proteomes" id="UP000072660"/>
    </source>
</evidence>
<evidence type="ECO:0000313" key="3">
    <source>
        <dbReference type="EMBL" id="KXU38841.1"/>
    </source>
</evidence>
<gene>
    <name evidence="3" type="ORF">AXE65_11655</name>
</gene>
<dbReference type="Gene3D" id="3.30.1340.30">
    <property type="match status" value="1"/>
</dbReference>
<dbReference type="EMBL" id="LSZO01000066">
    <property type="protein sequence ID" value="KXU38841.1"/>
    <property type="molecule type" value="Genomic_DNA"/>
</dbReference>